<dbReference type="PRINTS" id="PR00508">
    <property type="entry name" value="S21N4MTFRASE"/>
</dbReference>
<evidence type="ECO:0000313" key="6">
    <source>
        <dbReference type="EMBL" id="UYP48453.1"/>
    </source>
</evidence>
<dbReference type="InterPro" id="IPR002052">
    <property type="entry name" value="DNA_methylase_N6_adenine_CS"/>
</dbReference>
<dbReference type="Pfam" id="PF01555">
    <property type="entry name" value="N6_N4_Mtase"/>
    <property type="match status" value="1"/>
</dbReference>
<reference evidence="6" key="1">
    <citation type="submission" date="2022-09" db="EMBL/GenBank/DDBJ databases">
        <title>Actin cytoskeleton and complex cell architecture in an #Asgard archaeon.</title>
        <authorList>
            <person name="Ponce Toledo R.I."/>
            <person name="Schleper C."/>
            <person name="Rodrigues Oliveira T."/>
            <person name="Wollweber F."/>
            <person name="Xu J."/>
            <person name="Rittmann S."/>
            <person name="Klingl A."/>
            <person name="Pilhofer M."/>
        </authorList>
    </citation>
    <scope>NUCLEOTIDE SEQUENCE</scope>
    <source>
        <strain evidence="6">B-35</strain>
    </source>
</reference>
<dbReference type="InterPro" id="IPR001091">
    <property type="entry name" value="RM_Methyltransferase"/>
</dbReference>
<name>A0ABY6HYI5_9ARCH</name>
<comment type="catalytic activity">
    <reaction evidence="4">
        <text>a 2'-deoxycytidine in DNA + S-adenosyl-L-methionine = an N(4)-methyl-2'-deoxycytidine in DNA + S-adenosyl-L-homocysteine + H(+)</text>
        <dbReference type="Rhea" id="RHEA:16857"/>
        <dbReference type="Rhea" id="RHEA-COMP:11369"/>
        <dbReference type="Rhea" id="RHEA-COMP:13674"/>
        <dbReference type="ChEBI" id="CHEBI:15378"/>
        <dbReference type="ChEBI" id="CHEBI:57856"/>
        <dbReference type="ChEBI" id="CHEBI:59789"/>
        <dbReference type="ChEBI" id="CHEBI:85452"/>
        <dbReference type="ChEBI" id="CHEBI:137933"/>
        <dbReference type="EC" id="2.1.1.113"/>
    </reaction>
</comment>
<dbReference type="Gene3D" id="3.40.50.150">
    <property type="entry name" value="Vaccinia Virus protein VP39"/>
    <property type="match status" value="1"/>
</dbReference>
<evidence type="ECO:0000256" key="4">
    <source>
        <dbReference type="RuleBase" id="RU362026"/>
    </source>
</evidence>
<keyword evidence="3" id="KW-0808">Transferase</keyword>
<keyword evidence="4" id="KW-0949">S-adenosyl-L-methionine</keyword>
<dbReference type="PROSITE" id="PS00092">
    <property type="entry name" value="N6_MTASE"/>
    <property type="match status" value="1"/>
</dbReference>
<comment type="similarity">
    <text evidence="1 4">Belongs to the N(4)/N(6)-methyltransferase family.</text>
</comment>
<keyword evidence="4" id="KW-0680">Restriction system</keyword>
<sequence>MGKGNTEKKTKRKYIPGLAQLKFELEYDWTASEAKKLFTKTKSSLALDSIKFEDSIAGMKSMPPSSVDLIIADPPFGIDFTGKGSQYNRKRALVEDGYVEISKDYTTFTKNWIGCLSHIMKEKASAYIISGWTNLNAVLSAIESSELKLINHIIWKYQFGVFTKRKFVSSHYHILFVVKEDNYFFNKYEYYPEDVWEIPRTYHPGMKKNGTKLPEALVSRCIQFSSKPGDIIFDPFMGNATTAVCAKGLYRHYFGFELNLNMEEIHQSNLDKIALGAFYHPLKEFLPTQEKLLEKYPHLKKHIE</sequence>
<keyword evidence="7" id="KW-1185">Reference proteome</keyword>
<dbReference type="EC" id="2.1.1.113" evidence="4"/>
<evidence type="ECO:0000256" key="3">
    <source>
        <dbReference type="ARBA" id="ARBA00022679"/>
    </source>
</evidence>
<dbReference type="Proteomes" id="UP001208689">
    <property type="component" value="Chromosome"/>
</dbReference>
<dbReference type="InterPro" id="IPR002941">
    <property type="entry name" value="DNA_methylase_N4/N6"/>
</dbReference>
<organism evidence="6 7">
    <name type="scientific">Candidatus Lokiarchaeum ossiferum</name>
    <dbReference type="NCBI Taxonomy" id="2951803"/>
    <lineage>
        <taxon>Archaea</taxon>
        <taxon>Promethearchaeati</taxon>
        <taxon>Promethearchaeota</taxon>
        <taxon>Promethearchaeia</taxon>
        <taxon>Promethearchaeales</taxon>
        <taxon>Promethearchaeaceae</taxon>
        <taxon>Candidatus Lokiarchaeum</taxon>
    </lineage>
</organism>
<evidence type="ECO:0000256" key="1">
    <source>
        <dbReference type="ARBA" id="ARBA00006594"/>
    </source>
</evidence>
<dbReference type="EMBL" id="CP104013">
    <property type="protein sequence ID" value="UYP48453.1"/>
    <property type="molecule type" value="Genomic_DNA"/>
</dbReference>
<gene>
    <name evidence="6" type="ORF">NEF87_004738</name>
</gene>
<dbReference type="InterPro" id="IPR029063">
    <property type="entry name" value="SAM-dependent_MTases_sf"/>
</dbReference>
<keyword evidence="2 4" id="KW-0489">Methyltransferase</keyword>
<evidence type="ECO:0000313" key="7">
    <source>
        <dbReference type="Proteomes" id="UP001208689"/>
    </source>
</evidence>
<evidence type="ECO:0000256" key="2">
    <source>
        <dbReference type="ARBA" id="ARBA00022603"/>
    </source>
</evidence>
<evidence type="ECO:0000259" key="5">
    <source>
        <dbReference type="Pfam" id="PF01555"/>
    </source>
</evidence>
<proteinExistence type="inferred from homology"/>
<protein>
    <recommendedName>
        <fullName evidence="4">Type II methyltransferase</fullName>
        <ecNumber evidence="4">2.1.1.113</ecNumber>
    </recommendedName>
    <alternativeName>
        <fullName evidence="4">N-4 cytosine-specific methyltransferase</fullName>
    </alternativeName>
</protein>
<dbReference type="SUPFAM" id="SSF53335">
    <property type="entry name" value="S-adenosyl-L-methionine-dependent methyltransferases"/>
    <property type="match status" value="1"/>
</dbReference>
<accession>A0ABY6HYI5</accession>
<feature type="domain" description="DNA methylase N-4/N-6" evidence="5">
    <location>
        <begin position="67"/>
        <end position="265"/>
    </location>
</feature>